<dbReference type="AlphaFoldDB" id="A0A0A9HBU8"/>
<name>A0A0A9HBU8_ARUDO</name>
<organism evidence="1">
    <name type="scientific">Arundo donax</name>
    <name type="common">Giant reed</name>
    <name type="synonym">Donax arundinaceus</name>
    <dbReference type="NCBI Taxonomy" id="35708"/>
    <lineage>
        <taxon>Eukaryota</taxon>
        <taxon>Viridiplantae</taxon>
        <taxon>Streptophyta</taxon>
        <taxon>Embryophyta</taxon>
        <taxon>Tracheophyta</taxon>
        <taxon>Spermatophyta</taxon>
        <taxon>Magnoliopsida</taxon>
        <taxon>Liliopsida</taxon>
        <taxon>Poales</taxon>
        <taxon>Poaceae</taxon>
        <taxon>PACMAD clade</taxon>
        <taxon>Arundinoideae</taxon>
        <taxon>Arundineae</taxon>
        <taxon>Arundo</taxon>
    </lineage>
</organism>
<protein>
    <submittedName>
        <fullName evidence="1">Uncharacterized protein</fullName>
    </submittedName>
</protein>
<reference evidence="1" key="1">
    <citation type="submission" date="2014-09" db="EMBL/GenBank/DDBJ databases">
        <authorList>
            <person name="Magalhaes I.L.F."/>
            <person name="Oliveira U."/>
            <person name="Santos F.R."/>
            <person name="Vidigal T.H.D.A."/>
            <person name="Brescovit A.D."/>
            <person name="Santos A.J."/>
        </authorList>
    </citation>
    <scope>NUCLEOTIDE SEQUENCE</scope>
    <source>
        <tissue evidence="1">Shoot tissue taken approximately 20 cm above the soil surface</tissue>
    </source>
</reference>
<proteinExistence type="predicted"/>
<evidence type="ECO:0000313" key="1">
    <source>
        <dbReference type="EMBL" id="JAE34222.1"/>
    </source>
</evidence>
<sequence length="32" mass="3528">MVTELGFWNTVMGASETSKKSQCAKVTEVTTY</sequence>
<dbReference type="EMBL" id="GBRH01163674">
    <property type="protein sequence ID" value="JAE34222.1"/>
    <property type="molecule type" value="Transcribed_RNA"/>
</dbReference>
<accession>A0A0A9HBU8</accession>
<reference evidence="1" key="2">
    <citation type="journal article" date="2015" name="Data Brief">
        <title>Shoot transcriptome of the giant reed, Arundo donax.</title>
        <authorList>
            <person name="Barrero R.A."/>
            <person name="Guerrero F.D."/>
            <person name="Moolhuijzen P."/>
            <person name="Goolsby J.A."/>
            <person name="Tidwell J."/>
            <person name="Bellgard S.E."/>
            <person name="Bellgard M.I."/>
        </authorList>
    </citation>
    <scope>NUCLEOTIDE SEQUENCE</scope>
    <source>
        <tissue evidence="1">Shoot tissue taken approximately 20 cm above the soil surface</tissue>
    </source>
</reference>